<dbReference type="Gene3D" id="1.20.120.550">
    <property type="entry name" value="Membrane associated eicosanoid/glutathione metabolism-like domain"/>
    <property type="match status" value="1"/>
</dbReference>
<sequence>MGVPGDDRGRSARSEVFGECVIEGLSPGLASWLSLIFTGARYLHTLFSLCAVQPWRTVAFVVGVVCMLVMSFQIVAALVRA</sequence>
<gene>
    <name evidence="6" type="ORF">ACFOZ5_01655</name>
</gene>
<evidence type="ECO:0000256" key="2">
    <source>
        <dbReference type="ARBA" id="ARBA00022692"/>
    </source>
</evidence>
<evidence type="ECO:0000256" key="4">
    <source>
        <dbReference type="ARBA" id="ARBA00023136"/>
    </source>
</evidence>
<evidence type="ECO:0000313" key="6">
    <source>
        <dbReference type="EMBL" id="MFC4257730.1"/>
    </source>
</evidence>
<feature type="transmembrane region" description="Helical" evidence="5">
    <location>
        <begin position="57"/>
        <end position="79"/>
    </location>
</feature>
<evidence type="ECO:0000256" key="5">
    <source>
        <dbReference type="SAM" id="Phobius"/>
    </source>
</evidence>
<comment type="subcellular location">
    <subcellularLocation>
        <location evidence="1">Membrane</location>
    </subcellularLocation>
</comment>
<proteinExistence type="predicted"/>
<comment type="caution">
    <text evidence="6">The sequence shown here is derived from an EMBL/GenBank/DDBJ whole genome shotgun (WGS) entry which is preliminary data.</text>
</comment>
<keyword evidence="7" id="KW-1185">Reference proteome</keyword>
<dbReference type="EMBL" id="JBHSDI010000001">
    <property type="protein sequence ID" value="MFC4257730.1"/>
    <property type="molecule type" value="Genomic_DNA"/>
</dbReference>
<evidence type="ECO:0000313" key="7">
    <source>
        <dbReference type="Proteomes" id="UP001595798"/>
    </source>
</evidence>
<accession>A0ABV8QBS8</accession>
<evidence type="ECO:0000256" key="1">
    <source>
        <dbReference type="ARBA" id="ARBA00004370"/>
    </source>
</evidence>
<dbReference type="InterPro" id="IPR023352">
    <property type="entry name" value="MAPEG-like_dom_sf"/>
</dbReference>
<protein>
    <submittedName>
        <fullName evidence="6">MAPEG family protein</fullName>
    </submittedName>
</protein>
<dbReference type="InterPro" id="IPR001129">
    <property type="entry name" value="Membr-assoc_MAPEG"/>
</dbReference>
<keyword evidence="4 5" id="KW-0472">Membrane</keyword>
<dbReference type="RefSeq" id="WP_379884983.1">
    <property type="nucleotide sequence ID" value="NZ_JBHSDI010000001.1"/>
</dbReference>
<dbReference type="SUPFAM" id="SSF161084">
    <property type="entry name" value="MAPEG domain-like"/>
    <property type="match status" value="1"/>
</dbReference>
<feature type="transmembrane region" description="Helical" evidence="5">
    <location>
        <begin position="16"/>
        <end position="37"/>
    </location>
</feature>
<keyword evidence="3 5" id="KW-1133">Transmembrane helix</keyword>
<dbReference type="Proteomes" id="UP001595798">
    <property type="component" value="Unassembled WGS sequence"/>
</dbReference>
<evidence type="ECO:0000256" key="3">
    <source>
        <dbReference type="ARBA" id="ARBA00022989"/>
    </source>
</evidence>
<reference evidence="7" key="1">
    <citation type="journal article" date="2019" name="Int. J. Syst. Evol. Microbiol.">
        <title>The Global Catalogue of Microorganisms (GCM) 10K type strain sequencing project: providing services to taxonomists for standard genome sequencing and annotation.</title>
        <authorList>
            <consortium name="The Broad Institute Genomics Platform"/>
            <consortium name="The Broad Institute Genome Sequencing Center for Infectious Disease"/>
            <person name="Wu L."/>
            <person name="Ma J."/>
        </authorList>
    </citation>
    <scope>NUCLEOTIDE SEQUENCE [LARGE SCALE GENOMIC DNA]</scope>
    <source>
        <strain evidence="7">CECT 7297</strain>
    </source>
</reference>
<organism evidence="6 7">
    <name type="scientific">Marinobacter lacisalsi</name>
    <dbReference type="NCBI Taxonomy" id="475979"/>
    <lineage>
        <taxon>Bacteria</taxon>
        <taxon>Pseudomonadati</taxon>
        <taxon>Pseudomonadota</taxon>
        <taxon>Gammaproteobacteria</taxon>
        <taxon>Pseudomonadales</taxon>
        <taxon>Marinobacteraceae</taxon>
        <taxon>Marinobacter</taxon>
    </lineage>
</organism>
<name>A0ABV8QBS8_9GAMM</name>
<keyword evidence="2 5" id="KW-0812">Transmembrane</keyword>
<dbReference type="Pfam" id="PF01124">
    <property type="entry name" value="MAPEG"/>
    <property type="match status" value="1"/>
</dbReference>